<comment type="caution">
    <text evidence="1">The sequence shown here is derived from an EMBL/GenBank/DDBJ whole genome shotgun (WGS) entry which is preliminary data.</text>
</comment>
<organism evidence="1 2">
    <name type="scientific">Arabis nemorensis</name>
    <dbReference type="NCBI Taxonomy" id="586526"/>
    <lineage>
        <taxon>Eukaryota</taxon>
        <taxon>Viridiplantae</taxon>
        <taxon>Streptophyta</taxon>
        <taxon>Embryophyta</taxon>
        <taxon>Tracheophyta</taxon>
        <taxon>Spermatophyta</taxon>
        <taxon>Magnoliopsida</taxon>
        <taxon>eudicotyledons</taxon>
        <taxon>Gunneridae</taxon>
        <taxon>Pentapetalae</taxon>
        <taxon>rosids</taxon>
        <taxon>malvids</taxon>
        <taxon>Brassicales</taxon>
        <taxon>Brassicaceae</taxon>
        <taxon>Arabideae</taxon>
        <taxon>Arabis</taxon>
    </lineage>
</organism>
<dbReference type="AlphaFoldDB" id="A0A565BLL5"/>
<evidence type="ECO:0000313" key="1">
    <source>
        <dbReference type="EMBL" id="VVB02089.1"/>
    </source>
</evidence>
<accession>A0A565BLL5</accession>
<dbReference type="Proteomes" id="UP000489600">
    <property type="component" value="Unassembled WGS sequence"/>
</dbReference>
<sequence length="83" mass="9138">MESRQNLQNCSQLPTSKLQLCLRGGTAVVGKVVRTPAIELFVYNLRLMGTDRAKRKASSLALLLKKCRNTAVMPSGNRQGDSF</sequence>
<protein>
    <submittedName>
        <fullName evidence="1">Uncharacterized protein</fullName>
    </submittedName>
</protein>
<evidence type="ECO:0000313" key="2">
    <source>
        <dbReference type="Proteomes" id="UP000489600"/>
    </source>
</evidence>
<dbReference type="EMBL" id="CABITT030000004">
    <property type="protein sequence ID" value="VVB02089.1"/>
    <property type="molecule type" value="Genomic_DNA"/>
</dbReference>
<name>A0A565BLL5_9BRAS</name>
<keyword evidence="2" id="KW-1185">Reference proteome</keyword>
<reference evidence="1" key="1">
    <citation type="submission" date="2019-07" db="EMBL/GenBank/DDBJ databases">
        <authorList>
            <person name="Dittberner H."/>
        </authorList>
    </citation>
    <scope>NUCLEOTIDE SEQUENCE [LARGE SCALE GENOMIC DNA]</scope>
</reference>
<proteinExistence type="predicted"/>
<gene>
    <name evidence="1" type="ORF">ANE_LOCUS12533</name>
</gene>